<reference evidence="1 2" key="2">
    <citation type="journal article" date="2016" name="ISME J.">
        <title>Heterogeneous composition of key metabolic gene clusters in a vent mussel symbiont population.</title>
        <authorList>
            <person name="Ikuta T."/>
            <person name="Takaki Y."/>
            <person name="Nagai Y."/>
            <person name="Shimamura S."/>
            <person name="Tsuda M."/>
            <person name="Kawagucci S."/>
            <person name="Aoki Y."/>
            <person name="Inoue K."/>
            <person name="Teruya M."/>
            <person name="Satou K."/>
            <person name="Teruya K."/>
            <person name="Shimoji M."/>
            <person name="Tamotsu H."/>
            <person name="Hirano T."/>
            <person name="Maruyama T."/>
            <person name="Yoshida T."/>
        </authorList>
    </citation>
    <scope>NUCLEOTIDE SEQUENCE [LARGE SCALE GENOMIC DNA]</scope>
    <source>
        <strain evidence="1 2">Myojin Knoll</strain>
    </source>
</reference>
<protein>
    <recommendedName>
        <fullName evidence="3">DUF2141 domain-containing protein</fullName>
    </recommendedName>
</protein>
<dbReference type="InterPro" id="IPR018673">
    <property type="entry name" value="DUF2141"/>
</dbReference>
<dbReference type="Pfam" id="PF09912">
    <property type="entry name" value="DUF2141"/>
    <property type="match status" value="1"/>
</dbReference>
<accession>A0A0P0USU7</accession>
<gene>
    <name evidence="1" type="ORF">BSEPE_0930</name>
</gene>
<evidence type="ECO:0000313" key="1">
    <source>
        <dbReference type="EMBL" id="BAS67921.1"/>
    </source>
</evidence>
<name>A0A0P0USU7_9GAMM</name>
<proteinExistence type="predicted"/>
<dbReference type="STRING" id="1303921.BSEPE_0930"/>
<reference evidence="1 2" key="1">
    <citation type="journal article" date="2000" name="Mar. Ecol. Prog. Ser.">
        <title>Phylogenetic characterization of endosymbionts in three hydrothermal vent mussels: influence on host distributions.</title>
        <authorList>
            <person name="Fujiwara Y."/>
            <person name="Takai K."/>
            <person name="Uematsu K."/>
            <person name="Tsuchida S."/>
            <person name="Hunt J.C."/>
            <person name="Hashimoto J."/>
        </authorList>
    </citation>
    <scope>NUCLEOTIDE SEQUENCE [LARGE SCALE GENOMIC DNA]</scope>
    <source>
        <strain evidence="1 2">Myojin Knoll</strain>
    </source>
</reference>
<dbReference type="Proteomes" id="UP000067399">
    <property type="component" value="Chromosome"/>
</dbReference>
<keyword evidence="2" id="KW-1185">Reference proteome</keyword>
<dbReference type="KEGG" id="ebh:BSEPE_0930"/>
<evidence type="ECO:0008006" key="3">
    <source>
        <dbReference type="Google" id="ProtNLM"/>
    </source>
</evidence>
<dbReference type="EMBL" id="AP013042">
    <property type="protein sequence ID" value="BAS67921.1"/>
    <property type="molecule type" value="Genomic_DNA"/>
</dbReference>
<organism evidence="1 2">
    <name type="scientific">endosymbiont of Bathymodiolus septemdierum str. Myojin knoll</name>
    <dbReference type="NCBI Taxonomy" id="1303921"/>
    <lineage>
        <taxon>Bacteria</taxon>
        <taxon>Pseudomonadati</taxon>
        <taxon>Pseudomonadota</taxon>
        <taxon>Gammaproteobacteria</taxon>
        <taxon>sulfur-oxidizing symbionts</taxon>
    </lineage>
</organism>
<dbReference type="OrthoDB" id="9788332at2"/>
<sequence>MLIVRITKKNTIKHIIYYFLLILLSTNATADSLTINIFGITLNQGDVRIGIFNRQEFPNGKQFKGAIIDGSKNKSSKTLELTSGDYAIAVFQDTNYNKVLDKNFFGIPKEKYGFSGSDVFGEPTFDEAKITVNGSQTILIRID</sequence>
<dbReference type="AlphaFoldDB" id="A0A0P0USU7"/>
<evidence type="ECO:0000313" key="2">
    <source>
        <dbReference type="Proteomes" id="UP000067399"/>
    </source>
</evidence>